<comment type="caution">
    <text evidence="10">The sequence shown here is derived from an EMBL/GenBank/DDBJ whole genome shotgun (WGS) entry which is preliminary data.</text>
</comment>
<dbReference type="EMBL" id="JAEUBG010004463">
    <property type="protein sequence ID" value="KAH3681361.1"/>
    <property type="molecule type" value="Genomic_DNA"/>
</dbReference>
<dbReference type="GO" id="GO:0000324">
    <property type="term" value="C:fungal-type vacuole"/>
    <property type="evidence" value="ECO:0007669"/>
    <property type="project" value="TreeGrafter"/>
</dbReference>
<dbReference type="Proteomes" id="UP000774326">
    <property type="component" value="Unassembled WGS sequence"/>
</dbReference>
<evidence type="ECO:0000313" key="10">
    <source>
        <dbReference type="EMBL" id="KAH3681361.1"/>
    </source>
</evidence>
<evidence type="ECO:0000256" key="6">
    <source>
        <dbReference type="ARBA" id="ARBA00023136"/>
    </source>
</evidence>
<evidence type="ECO:0000313" key="11">
    <source>
        <dbReference type="Proteomes" id="UP000774326"/>
    </source>
</evidence>
<evidence type="ECO:0000256" key="2">
    <source>
        <dbReference type="ARBA" id="ARBA00009969"/>
    </source>
</evidence>
<keyword evidence="6 9" id="KW-0472">Membrane</keyword>
<evidence type="ECO:0000256" key="7">
    <source>
        <dbReference type="ARBA" id="ARBA00037472"/>
    </source>
</evidence>
<keyword evidence="4 9" id="KW-1133">Transmembrane helix</keyword>
<evidence type="ECO:0000256" key="5">
    <source>
        <dbReference type="ARBA" id="ARBA00023055"/>
    </source>
</evidence>
<dbReference type="OrthoDB" id="3358017at2759"/>
<proteinExistence type="inferred from homology"/>
<comment type="subcellular location">
    <subcellularLocation>
        <location evidence="1">Cell membrane</location>
        <topology evidence="1">Multi-pass membrane protein</topology>
    </subcellularLocation>
</comment>
<dbReference type="GO" id="GO:0005886">
    <property type="term" value="C:plasma membrane"/>
    <property type="evidence" value="ECO:0007669"/>
    <property type="project" value="UniProtKB-SubCell"/>
</dbReference>
<evidence type="ECO:0000256" key="3">
    <source>
        <dbReference type="ARBA" id="ARBA00022692"/>
    </source>
</evidence>
<organism evidence="10 11">
    <name type="scientific">Wickerhamomyces pijperi</name>
    <name type="common">Yeast</name>
    <name type="synonym">Pichia pijperi</name>
    <dbReference type="NCBI Taxonomy" id="599730"/>
    <lineage>
        <taxon>Eukaryota</taxon>
        <taxon>Fungi</taxon>
        <taxon>Dikarya</taxon>
        <taxon>Ascomycota</taxon>
        <taxon>Saccharomycotina</taxon>
        <taxon>Saccharomycetes</taxon>
        <taxon>Phaffomycetales</taxon>
        <taxon>Wickerhamomycetaceae</taxon>
        <taxon>Wickerhamomyces</taxon>
    </lineage>
</organism>
<evidence type="ECO:0000256" key="4">
    <source>
        <dbReference type="ARBA" id="ARBA00022989"/>
    </source>
</evidence>
<dbReference type="InterPro" id="IPR007568">
    <property type="entry name" value="RTA1"/>
</dbReference>
<comment type="similarity">
    <text evidence="2">Belongs to the lipid-translocating exporter (LTE) (TC 9.A.26.1) family.</text>
</comment>
<feature type="transmembrane region" description="Helical" evidence="9">
    <location>
        <begin position="7"/>
        <end position="27"/>
    </location>
</feature>
<dbReference type="PANTHER" id="PTHR31465">
    <property type="entry name" value="PROTEIN RTA1-RELATED"/>
    <property type="match status" value="1"/>
</dbReference>
<evidence type="ECO:0000256" key="1">
    <source>
        <dbReference type="ARBA" id="ARBA00004651"/>
    </source>
</evidence>
<accession>A0A9P8TJP5</accession>
<name>A0A9P8TJP5_WICPI</name>
<dbReference type="AlphaFoldDB" id="A0A9P8TJP5"/>
<comment type="function">
    <text evidence="7">Catalyzes the ATP-dependent translocation of sphingoid long-chain bases (LCBs) from the cytoplasmic site toward the extracytoplasmic side of the membrane (flip-flop). Involved in the establishment of the functional lipid asymmetry of the plasma membrane. Regulates intracellular levels of LCBs, sphingolipid precursors that are growth inhibitory at increased levels.</text>
</comment>
<reference evidence="10" key="1">
    <citation type="journal article" date="2021" name="Open Biol.">
        <title>Shared evolutionary footprints suggest mitochondrial oxidative damage underlies multiple complex I losses in fungi.</title>
        <authorList>
            <person name="Schikora-Tamarit M.A."/>
            <person name="Marcet-Houben M."/>
            <person name="Nosek J."/>
            <person name="Gabaldon T."/>
        </authorList>
    </citation>
    <scope>NUCLEOTIDE SEQUENCE</scope>
    <source>
        <strain evidence="10">CBS2887</strain>
    </source>
</reference>
<keyword evidence="5" id="KW-0813">Transport</keyword>
<keyword evidence="11" id="KW-1185">Reference proteome</keyword>
<evidence type="ECO:0000256" key="9">
    <source>
        <dbReference type="SAM" id="Phobius"/>
    </source>
</evidence>
<dbReference type="Pfam" id="PF04479">
    <property type="entry name" value="RTA1"/>
    <property type="match status" value="1"/>
</dbReference>
<keyword evidence="3 9" id="KW-0812">Transmembrane</keyword>
<feature type="transmembrane region" description="Helical" evidence="9">
    <location>
        <begin position="42"/>
        <end position="69"/>
    </location>
</feature>
<protein>
    <recommendedName>
        <fullName evidence="8">Sphingoid long-chain base transporter RSB1</fullName>
    </recommendedName>
</protein>
<gene>
    <name evidence="10" type="ORF">WICPIJ_007679</name>
</gene>
<evidence type="ECO:0000256" key="8">
    <source>
        <dbReference type="ARBA" id="ARBA00041117"/>
    </source>
</evidence>
<keyword evidence="5" id="KW-0445">Lipid transport</keyword>
<feature type="non-terminal residue" evidence="10">
    <location>
        <position position="1"/>
    </location>
</feature>
<dbReference type="PANTHER" id="PTHR31465:SF9">
    <property type="entry name" value="SPHINGOID LONG-CHAIN BASE TRANSPORTER RSB1"/>
    <property type="match status" value="1"/>
</dbReference>
<dbReference type="GO" id="GO:0006869">
    <property type="term" value="P:lipid transport"/>
    <property type="evidence" value="ECO:0007669"/>
    <property type="project" value="UniProtKB-KW"/>
</dbReference>
<sequence>GRLFRLFVLAIALAALFVFIRCIYRVIELADGWRGFLVIHEIYFLILEGAMMGLTILVFIIVHPGFVLGNGVKVNTKKKFYDNVEEFRLSKSDSYSNKRNIL</sequence>
<reference evidence="10" key="2">
    <citation type="submission" date="2021-01" db="EMBL/GenBank/DDBJ databases">
        <authorList>
            <person name="Schikora-Tamarit M.A."/>
        </authorList>
    </citation>
    <scope>NUCLEOTIDE SEQUENCE</scope>
    <source>
        <strain evidence="10">CBS2887</strain>
    </source>
</reference>